<name>A0A9W4J479_9EURO</name>
<dbReference type="InterPro" id="IPR010730">
    <property type="entry name" value="HET"/>
</dbReference>
<dbReference type="OrthoDB" id="3763672at2759"/>
<dbReference type="Pfam" id="PF23397">
    <property type="entry name" value="DUF7104"/>
    <property type="match status" value="6"/>
</dbReference>
<reference evidence="3" key="1">
    <citation type="submission" date="2021-07" db="EMBL/GenBank/DDBJ databases">
        <authorList>
            <person name="Branca A.L. A."/>
        </authorList>
    </citation>
    <scope>NUCLEOTIDE SEQUENCE</scope>
</reference>
<dbReference type="PANTHER" id="PTHR24148">
    <property type="entry name" value="ANKYRIN REPEAT DOMAIN-CONTAINING PROTEIN 39 HOMOLOG-RELATED"/>
    <property type="match status" value="1"/>
</dbReference>
<sequence length="997" mass="111788">MHFFVYPALPAEHLYMTRMVHLLPDTDRNAPIECKLSNYDLSVGDGQSHIYEALSYCWESEDKPKSIILNGYKFSVTENLFSALQHLRDRQLPRTLWIDAICINQGTRENDIDEKNKQIPLMRKIYAQAGCVIVWLGDDREDGENALRWINHLAGQQDQSVETSIEYGWSVTSILDMEEGDSIPDAEDQNTEDPAEDDQSTRSSVEGDHSKTDSMTEHDVACSNLLQRDWFRRVWVLQEVGVARYINVLCGSTQISAHAFAEGLARLKLPEPFLSRLGPVTHLIKGAPYRPKFDFSSPGILSLGELLGMYRNYRATLQHDKIYALLGLSTDASADGLKPNYNAPWHHVFREITSHIFPGSSVQTWEDRASAVVKTKGWIMGHVGHVKSSMGEFGRQEITCHFHKSAFSLRETWPSDWMLPACAELVQEGDLICHLQGQSRPSILRLRNDHFSLLSPSLWLRSKDRIKSLSHAFDQGQLDYGHDITITWNIPMDESATKPKGLKLKQITPEVEQSLNEIELQLEIIAQVMLEFANRVLNSRTSPVKAWENTLKQCGTDVSMSEIYKLAMKVIKPKRHFDVISKEPRHIDFIDLLLKYRGESAPDIEMLRWACQDYGHSEFLDLLFKHRAESLLITEEVLKAAAQNDSEFNVIALLEHRRERLLVSEEVLKVAVGNPGSHAPGNLEILLQHAGKNLLISEEMVKSAIENPGQKSGEIVEILLKYGGKDLSISDETVRLAVGESSSNPLWIWNVLVQHRGEDLSISEEIIITAAGNSKNYAPDVLKALFKHGGEDLSIPEGAVKAAAGCRSVPHRILEVLFQHRENLPISEEAIKAAAGNAGHYPHQALKVLFQQRENLPISEEVVKAAAGNPGYFAHEALKVLFRYRENLPVSEEVVKVAVGLTGLLAPEALETLFEHGGENISISEEVIQAAARNDGDKSVQIMQILKMHRQDSAVISQAVLEAASENPKYASEMSFFLNNWHSEQSKAGDNSLGKCD</sequence>
<feature type="compositionally biased region" description="Basic and acidic residues" evidence="1">
    <location>
        <begin position="205"/>
        <end position="216"/>
    </location>
</feature>
<gene>
    <name evidence="3" type="ORF">PSALAMII_LOCUS5470</name>
</gene>
<feature type="compositionally biased region" description="Acidic residues" evidence="1">
    <location>
        <begin position="181"/>
        <end position="198"/>
    </location>
</feature>
<feature type="region of interest" description="Disordered" evidence="1">
    <location>
        <begin position="181"/>
        <end position="216"/>
    </location>
</feature>
<feature type="domain" description="Heterokaryon incompatibility" evidence="2">
    <location>
        <begin position="51"/>
        <end position="239"/>
    </location>
</feature>
<evidence type="ECO:0000256" key="1">
    <source>
        <dbReference type="SAM" id="MobiDB-lite"/>
    </source>
</evidence>
<evidence type="ECO:0000313" key="4">
    <source>
        <dbReference type="Proteomes" id="UP001152592"/>
    </source>
</evidence>
<evidence type="ECO:0000259" key="2">
    <source>
        <dbReference type="Pfam" id="PF06985"/>
    </source>
</evidence>
<dbReference type="EMBL" id="CAJVPD010000234">
    <property type="protein sequence ID" value="CAG8378732.1"/>
    <property type="molecule type" value="Genomic_DNA"/>
</dbReference>
<dbReference type="PANTHER" id="PTHR24148:SF78">
    <property type="entry name" value="HETEROKARYON INCOMPATIBILITY DOMAIN-CONTAINING PROTEIN"/>
    <property type="match status" value="1"/>
</dbReference>
<dbReference type="InterPro" id="IPR055530">
    <property type="entry name" value="DUF7104"/>
</dbReference>
<dbReference type="AlphaFoldDB" id="A0A9W4J479"/>
<evidence type="ECO:0000313" key="3">
    <source>
        <dbReference type="EMBL" id="CAG8378732.1"/>
    </source>
</evidence>
<dbReference type="Pfam" id="PF06985">
    <property type="entry name" value="HET"/>
    <property type="match status" value="1"/>
</dbReference>
<dbReference type="Proteomes" id="UP001152592">
    <property type="component" value="Unassembled WGS sequence"/>
</dbReference>
<protein>
    <recommendedName>
        <fullName evidence="2">Heterokaryon incompatibility domain-containing protein</fullName>
    </recommendedName>
</protein>
<dbReference type="InterPro" id="IPR052895">
    <property type="entry name" value="HetReg/Transcr_Mod"/>
</dbReference>
<comment type="caution">
    <text evidence="3">The sequence shown here is derived from an EMBL/GenBank/DDBJ whole genome shotgun (WGS) entry which is preliminary data.</text>
</comment>
<proteinExistence type="predicted"/>
<accession>A0A9W4J479</accession>
<organism evidence="3 4">
    <name type="scientific">Penicillium salamii</name>
    <dbReference type="NCBI Taxonomy" id="1612424"/>
    <lineage>
        <taxon>Eukaryota</taxon>
        <taxon>Fungi</taxon>
        <taxon>Dikarya</taxon>
        <taxon>Ascomycota</taxon>
        <taxon>Pezizomycotina</taxon>
        <taxon>Eurotiomycetes</taxon>
        <taxon>Eurotiomycetidae</taxon>
        <taxon>Eurotiales</taxon>
        <taxon>Aspergillaceae</taxon>
        <taxon>Penicillium</taxon>
    </lineage>
</organism>